<sequence>MGTLHYGSPPASFQIDDRALAHVELVVMAKLRRRENLSFSLVDEKTSVRQAMWISPVTTLRFEYDGPMPEINRLWLQDLVDTANSSSGLRLVPEPELPSR</sequence>
<dbReference type="RefSeq" id="WP_301115050.1">
    <property type="nucleotide sequence ID" value="NZ_CP151632.1"/>
</dbReference>
<accession>A0AAU6SBY0</accession>
<evidence type="ECO:0000259" key="1">
    <source>
        <dbReference type="Pfam" id="PF25355"/>
    </source>
</evidence>
<protein>
    <recommendedName>
        <fullName evidence="1">DUF7882 domain-containing protein</fullName>
    </recommendedName>
</protein>
<reference evidence="2" key="1">
    <citation type="submission" date="2024-04" db="EMBL/GenBank/DDBJ databases">
        <authorList>
            <person name="Roder T."/>
            <person name="Oberhansli S."/>
            <person name="Kreuzer M."/>
        </authorList>
    </citation>
    <scope>NUCLEOTIDE SEQUENCE</scope>
    <source>
        <strain evidence="2">LWS13-1.2</strain>
    </source>
</reference>
<dbReference type="InterPro" id="IPR057204">
    <property type="entry name" value="DUF7882"/>
</dbReference>
<dbReference type="AlphaFoldDB" id="A0AAU6SBY0"/>
<dbReference type="EMBL" id="CP151632">
    <property type="protein sequence ID" value="WZO34463.1"/>
    <property type="molecule type" value="Genomic_DNA"/>
</dbReference>
<proteinExistence type="predicted"/>
<name>A0AAU6SBY0_9MICO</name>
<evidence type="ECO:0000313" key="2">
    <source>
        <dbReference type="EMBL" id="WZO34463.1"/>
    </source>
</evidence>
<dbReference type="Pfam" id="PF25355">
    <property type="entry name" value="DUF7882"/>
    <property type="match status" value="1"/>
</dbReference>
<organism evidence="2">
    <name type="scientific">Microbacterium sp. LWS13-1.2</name>
    <dbReference type="NCBI Taxonomy" id="3135264"/>
    <lineage>
        <taxon>Bacteria</taxon>
        <taxon>Bacillati</taxon>
        <taxon>Actinomycetota</taxon>
        <taxon>Actinomycetes</taxon>
        <taxon>Micrococcales</taxon>
        <taxon>Microbacteriaceae</taxon>
        <taxon>Microbacterium</taxon>
    </lineage>
</organism>
<feature type="domain" description="DUF7882" evidence="1">
    <location>
        <begin position="1"/>
        <end position="94"/>
    </location>
</feature>
<gene>
    <name evidence="2" type="ORF">MRBLWS13_002124</name>
</gene>